<evidence type="ECO:0000256" key="4">
    <source>
        <dbReference type="ARBA" id="ARBA00022989"/>
    </source>
</evidence>
<feature type="transmembrane region" description="Helical" evidence="6">
    <location>
        <begin position="159"/>
        <end position="177"/>
    </location>
</feature>
<evidence type="ECO:0000256" key="6">
    <source>
        <dbReference type="SAM" id="Phobius"/>
    </source>
</evidence>
<feature type="transmembrane region" description="Helical" evidence="6">
    <location>
        <begin position="457"/>
        <end position="480"/>
    </location>
</feature>
<keyword evidence="2" id="KW-1003">Cell membrane</keyword>
<feature type="transmembrane region" description="Helical" evidence="6">
    <location>
        <begin position="433"/>
        <end position="451"/>
    </location>
</feature>
<feature type="transmembrane region" description="Helical" evidence="6">
    <location>
        <begin position="302"/>
        <end position="320"/>
    </location>
</feature>
<protein>
    <submittedName>
        <fullName evidence="7">Oligosaccharide flippase family protein</fullName>
    </submittedName>
</protein>
<dbReference type="PANTHER" id="PTHR30250">
    <property type="entry name" value="PST FAMILY PREDICTED COLANIC ACID TRANSPORTER"/>
    <property type="match status" value="1"/>
</dbReference>
<feature type="transmembrane region" description="Helical" evidence="6">
    <location>
        <begin position="183"/>
        <end position="202"/>
    </location>
</feature>
<feature type="transmembrane region" description="Helical" evidence="6">
    <location>
        <begin position="400"/>
        <end position="421"/>
    </location>
</feature>
<feature type="transmembrane region" description="Helical" evidence="6">
    <location>
        <begin position="53"/>
        <end position="72"/>
    </location>
</feature>
<dbReference type="Pfam" id="PF13440">
    <property type="entry name" value="Polysacc_synt_3"/>
    <property type="match status" value="1"/>
</dbReference>
<dbReference type="RefSeq" id="WP_264942590.1">
    <property type="nucleotide sequence ID" value="NZ_JAPDRA010000001.1"/>
</dbReference>
<evidence type="ECO:0000256" key="2">
    <source>
        <dbReference type="ARBA" id="ARBA00022475"/>
    </source>
</evidence>
<evidence type="ECO:0000256" key="3">
    <source>
        <dbReference type="ARBA" id="ARBA00022692"/>
    </source>
</evidence>
<accession>A0ABW3H4T7</accession>
<dbReference type="Proteomes" id="UP001596977">
    <property type="component" value="Unassembled WGS sequence"/>
</dbReference>
<keyword evidence="5 6" id="KW-0472">Membrane</keyword>
<dbReference type="InterPro" id="IPR050833">
    <property type="entry name" value="Poly_Biosynth_Transport"/>
</dbReference>
<keyword evidence="8" id="KW-1185">Reference proteome</keyword>
<gene>
    <name evidence="7" type="ORF">ACFQ1E_02250</name>
</gene>
<feature type="transmembrane region" description="Helical" evidence="6">
    <location>
        <begin position="332"/>
        <end position="355"/>
    </location>
</feature>
<comment type="caution">
    <text evidence="7">The sequence shown here is derived from an EMBL/GenBank/DDBJ whole genome shotgun (WGS) entry which is preliminary data.</text>
</comment>
<dbReference type="PANTHER" id="PTHR30250:SF11">
    <property type="entry name" value="O-ANTIGEN TRANSPORTER-RELATED"/>
    <property type="match status" value="1"/>
</dbReference>
<reference evidence="8" key="1">
    <citation type="journal article" date="2019" name="Int. J. Syst. Evol. Microbiol.">
        <title>The Global Catalogue of Microorganisms (GCM) 10K type strain sequencing project: providing services to taxonomists for standard genome sequencing and annotation.</title>
        <authorList>
            <consortium name="The Broad Institute Genomics Platform"/>
            <consortium name="The Broad Institute Genome Sequencing Center for Infectious Disease"/>
            <person name="Wu L."/>
            <person name="Ma J."/>
        </authorList>
    </citation>
    <scope>NUCLEOTIDE SEQUENCE [LARGE SCALE GENOMIC DNA]</scope>
    <source>
        <strain evidence="8">CCUG 62982</strain>
    </source>
</reference>
<keyword evidence="3 6" id="KW-0812">Transmembrane</keyword>
<evidence type="ECO:0000313" key="8">
    <source>
        <dbReference type="Proteomes" id="UP001596977"/>
    </source>
</evidence>
<organism evidence="7 8">
    <name type="scientific">Sphingomonas canadensis</name>
    <dbReference type="NCBI Taxonomy" id="1219257"/>
    <lineage>
        <taxon>Bacteria</taxon>
        <taxon>Pseudomonadati</taxon>
        <taxon>Pseudomonadota</taxon>
        <taxon>Alphaproteobacteria</taxon>
        <taxon>Sphingomonadales</taxon>
        <taxon>Sphingomonadaceae</taxon>
        <taxon>Sphingomonas</taxon>
    </lineage>
</organism>
<proteinExistence type="predicted"/>
<feature type="transmembrane region" description="Helical" evidence="6">
    <location>
        <begin position="127"/>
        <end position="147"/>
    </location>
</feature>
<feature type="transmembrane region" description="Helical" evidence="6">
    <location>
        <begin position="93"/>
        <end position="115"/>
    </location>
</feature>
<evidence type="ECO:0000256" key="1">
    <source>
        <dbReference type="ARBA" id="ARBA00004651"/>
    </source>
</evidence>
<comment type="subcellular location">
    <subcellularLocation>
        <location evidence="1">Cell membrane</location>
        <topology evidence="1">Multi-pass membrane protein</topology>
    </subcellularLocation>
</comment>
<dbReference type="EMBL" id="JBHTJG010000001">
    <property type="protein sequence ID" value="MFD0945153.1"/>
    <property type="molecule type" value="Genomic_DNA"/>
</dbReference>
<evidence type="ECO:0000313" key="7">
    <source>
        <dbReference type="EMBL" id="MFD0945153.1"/>
    </source>
</evidence>
<name>A0ABW3H4T7_9SPHN</name>
<evidence type="ECO:0000256" key="5">
    <source>
        <dbReference type="ARBA" id="ARBA00023136"/>
    </source>
</evidence>
<feature type="transmembrane region" description="Helical" evidence="6">
    <location>
        <begin position="367"/>
        <end position="388"/>
    </location>
</feature>
<keyword evidence="4 6" id="KW-1133">Transmembrane helix</keyword>
<sequence>MTTTQADTQSDDLNALAKGGRTNILGFFIRLAGRMPFLFIAGRVYGAEITGRFALAVLVVELAALIATLGLKRGLAQALSHTGRPHSHVVADALVVALFASVCASALLFVFPEVIYPNSQPTQLERLLPVIVFALAWSDVAFSALAYRHNVGAQVTARAIVEPWTISIAAMAFSYITIQEGLILSYVAATLAMLAAAMVPLIRMYGVPVGWKPHPVELAQLAQRNAPLAGADAIEWASRNIDRFILGLLFPPAFVGIYYMAQQVATLAQKFKTTFDPILGPVVTRSLAAGDKLSVAKQVRQVAFWIIAVQAAVAIALGVTSDGVMGLVGPSFVAGSGALCILLAAEVLAATGSVSESALVYVARHRNLMISVFTLGLQVALSFAFVLLLRDMGWPEAYQAVGPALALAVSLTIGSVLKGVLLSRMLGASTSGLRLGLFAAIVACAGTGVAISKLPEWAQLTIGIPLMLAAYFLVLLKTAFGDEDKALFRKMPRDQDPVVNEIP</sequence>